<dbReference type="Gene3D" id="2.30.29.30">
    <property type="entry name" value="Pleckstrin-homology domain (PH domain)/Phosphotyrosine-binding domain (PTB)"/>
    <property type="match status" value="1"/>
</dbReference>
<dbReference type="SMART" id="SM00160">
    <property type="entry name" value="RanBD"/>
    <property type="match status" value="1"/>
</dbReference>
<feature type="compositionally biased region" description="Low complexity" evidence="3">
    <location>
        <begin position="138"/>
        <end position="152"/>
    </location>
</feature>
<dbReference type="InterPro" id="IPR011993">
    <property type="entry name" value="PH-like_dom_sf"/>
</dbReference>
<feature type="compositionally biased region" description="Basic and acidic residues" evidence="3">
    <location>
        <begin position="58"/>
        <end position="75"/>
    </location>
</feature>
<evidence type="ECO:0000256" key="1">
    <source>
        <dbReference type="ARBA" id="ARBA00004123"/>
    </source>
</evidence>
<feature type="region of interest" description="Disordered" evidence="3">
    <location>
        <begin position="348"/>
        <end position="384"/>
    </location>
</feature>
<evidence type="ECO:0000256" key="2">
    <source>
        <dbReference type="ARBA" id="ARBA00023242"/>
    </source>
</evidence>
<keyword evidence="2" id="KW-0539">Nucleus</keyword>
<name>A0AA38UD74_9AGAR</name>
<feature type="compositionally biased region" description="Polar residues" evidence="3">
    <location>
        <begin position="493"/>
        <end position="503"/>
    </location>
</feature>
<evidence type="ECO:0000256" key="3">
    <source>
        <dbReference type="SAM" id="MobiDB-lite"/>
    </source>
</evidence>
<dbReference type="Proteomes" id="UP001163846">
    <property type="component" value="Unassembled WGS sequence"/>
</dbReference>
<feature type="region of interest" description="Disordered" evidence="3">
    <location>
        <begin position="484"/>
        <end position="557"/>
    </location>
</feature>
<dbReference type="InterPro" id="IPR000156">
    <property type="entry name" value="Ran_bind_dom"/>
</dbReference>
<comment type="subcellular location">
    <subcellularLocation>
        <location evidence="1">Nucleus</location>
    </subcellularLocation>
</comment>
<feature type="region of interest" description="Disordered" evidence="3">
    <location>
        <begin position="184"/>
        <end position="334"/>
    </location>
</feature>
<feature type="region of interest" description="Disordered" evidence="3">
    <location>
        <begin position="1"/>
        <end position="171"/>
    </location>
</feature>
<dbReference type="PROSITE" id="PS50196">
    <property type="entry name" value="RANBD1"/>
    <property type="match status" value="1"/>
</dbReference>
<feature type="compositionally biased region" description="Polar residues" evidence="3">
    <location>
        <begin position="323"/>
        <end position="334"/>
    </location>
</feature>
<reference evidence="5" key="1">
    <citation type="submission" date="2022-08" db="EMBL/GenBank/DDBJ databases">
        <authorList>
            <consortium name="DOE Joint Genome Institute"/>
            <person name="Min B."/>
            <person name="Riley R."/>
            <person name="Sierra-Patev S."/>
            <person name="Naranjo-Ortiz M."/>
            <person name="Looney B."/>
            <person name="Konkel Z."/>
            <person name="Slot J.C."/>
            <person name="Sakamoto Y."/>
            <person name="Steenwyk J.L."/>
            <person name="Rokas A."/>
            <person name="Carro J."/>
            <person name="Camarero S."/>
            <person name="Ferreira P."/>
            <person name="Molpeceres G."/>
            <person name="Ruiz-Duenas F.J."/>
            <person name="Serrano A."/>
            <person name="Henrissat B."/>
            <person name="Drula E."/>
            <person name="Hughes K.W."/>
            <person name="Mata J.L."/>
            <person name="Ishikawa N.K."/>
            <person name="Vargas-Isla R."/>
            <person name="Ushijima S."/>
            <person name="Smith C.A."/>
            <person name="Ahrendt S."/>
            <person name="Andreopoulos W."/>
            <person name="He G."/>
            <person name="Labutti K."/>
            <person name="Lipzen A."/>
            <person name="Ng V."/>
            <person name="Sandor L."/>
            <person name="Barry K."/>
            <person name="Martinez A.T."/>
            <person name="Xiao Y."/>
            <person name="Gibbons J.G."/>
            <person name="Terashima K."/>
            <person name="Hibbett D.S."/>
            <person name="Grigoriev I.V."/>
        </authorList>
    </citation>
    <scope>NUCLEOTIDE SEQUENCE</scope>
    <source>
        <strain evidence="5">TFB9207</strain>
    </source>
</reference>
<feature type="compositionally biased region" description="Polar residues" evidence="3">
    <location>
        <begin position="224"/>
        <end position="248"/>
    </location>
</feature>
<feature type="region of interest" description="Disordered" evidence="3">
    <location>
        <begin position="418"/>
        <end position="466"/>
    </location>
</feature>
<keyword evidence="6" id="KW-1185">Reference proteome</keyword>
<organism evidence="5 6">
    <name type="scientific">Lentinula raphanica</name>
    <dbReference type="NCBI Taxonomy" id="153919"/>
    <lineage>
        <taxon>Eukaryota</taxon>
        <taxon>Fungi</taxon>
        <taxon>Dikarya</taxon>
        <taxon>Basidiomycota</taxon>
        <taxon>Agaricomycotina</taxon>
        <taxon>Agaricomycetes</taxon>
        <taxon>Agaricomycetidae</taxon>
        <taxon>Agaricales</taxon>
        <taxon>Marasmiineae</taxon>
        <taxon>Omphalotaceae</taxon>
        <taxon>Lentinula</taxon>
    </lineage>
</organism>
<feature type="domain" description="RanBD1" evidence="4">
    <location>
        <begin position="551"/>
        <end position="631"/>
    </location>
</feature>
<dbReference type="PANTHER" id="PTHR23138">
    <property type="entry name" value="RAN BINDING PROTEIN"/>
    <property type="match status" value="1"/>
</dbReference>
<dbReference type="PANTHER" id="PTHR23138:SF142">
    <property type="entry name" value="RAN-BINDING PROTEIN 3B-RELATED"/>
    <property type="match status" value="1"/>
</dbReference>
<evidence type="ECO:0000259" key="4">
    <source>
        <dbReference type="PROSITE" id="PS50196"/>
    </source>
</evidence>
<dbReference type="SUPFAM" id="SSF50729">
    <property type="entry name" value="PH domain-like"/>
    <property type="match status" value="1"/>
</dbReference>
<feature type="compositionally biased region" description="Low complexity" evidence="3">
    <location>
        <begin position="426"/>
        <end position="456"/>
    </location>
</feature>
<feature type="compositionally biased region" description="Basic and acidic residues" evidence="3">
    <location>
        <begin position="189"/>
        <end position="208"/>
    </location>
</feature>
<accession>A0AA38UD74</accession>
<sequence length="679" mass="72080">MTGAEAPRQPQASTSMPTDKVDNIEYHDHTDAGHEKESNSPEGSGGRSPVSSPSPNIDESRPENKTSRKREREISVEPGSISASKSGAALESDFQAAKQEEQDYTRTPAKKNRIHRSVELDAAAEEDGHDSVHHRSRSNSSDDTDSNSPPTTQADLGLGIAASPPQEMKAKVRQISQGVEDLTWRNIKKQRENVAADGTDNHSQKDVDGTMTIIEESGMEDEAVTQSASSSALPATSQDSIGQTTMEGTLNLKRKHAQRGPSADPSSELEAGESPAENLPGSGVESSIKRLRDDSDKDDNPRVPKRPTPPPPEEKEKEIPIKQTSPSGFMAYASTSSPFASVKGQNIFSSSNATSSSTLTAVKTPLPSSPVLGKADPPSSAGIKRTGFEAFASSSSPFASVASSKSPVLGGSGIFGSTSALGGGIRARSPARRAGGSPSRSTPSTTTSVFGSTTGPHTKGGNSAFNVYATGGVHGFSLPLTKRARGADDPEEQSTVGSRSVLETNDVFLSRPDSDNGRSTPSKIPSFGEKLRAAGKGSDEDVGSINEDWDEAKPKVNLSEQEVSTGEELEETIHQVRGKLFALSDGAWRERGSGILKLNVRAEDGGGARLVMRKEAVYTLLLNVTLFAGMKCTLAQDPRYLRFSVIENGQQTTHYNLRLMTAKVAAELMEAIHENLPSK</sequence>
<feature type="compositionally biased region" description="Basic and acidic residues" evidence="3">
    <location>
        <begin position="19"/>
        <end position="39"/>
    </location>
</feature>
<comment type="caution">
    <text evidence="5">The sequence shown here is derived from an EMBL/GenBank/DDBJ whole genome shotgun (WGS) entry which is preliminary data.</text>
</comment>
<feature type="compositionally biased region" description="Low complexity" evidence="3">
    <location>
        <begin position="349"/>
        <end position="361"/>
    </location>
</feature>
<dbReference type="AlphaFoldDB" id="A0AA38UD74"/>
<dbReference type="GO" id="GO:0005634">
    <property type="term" value="C:nucleus"/>
    <property type="evidence" value="ECO:0007669"/>
    <property type="project" value="UniProtKB-SubCell"/>
</dbReference>
<proteinExistence type="predicted"/>
<evidence type="ECO:0000313" key="5">
    <source>
        <dbReference type="EMBL" id="KAJ3837672.1"/>
    </source>
</evidence>
<gene>
    <name evidence="5" type="ORF">F5878DRAFT_621761</name>
</gene>
<protein>
    <recommendedName>
        <fullName evidence="4">RanBD1 domain-containing protein</fullName>
    </recommendedName>
</protein>
<dbReference type="InterPro" id="IPR045255">
    <property type="entry name" value="RanBP1-like"/>
</dbReference>
<feature type="compositionally biased region" description="Basic and acidic residues" evidence="3">
    <location>
        <begin position="287"/>
        <end position="302"/>
    </location>
</feature>
<dbReference type="Pfam" id="PF00638">
    <property type="entry name" value="Ran_BP1"/>
    <property type="match status" value="1"/>
</dbReference>
<evidence type="ECO:0000313" key="6">
    <source>
        <dbReference type="Proteomes" id="UP001163846"/>
    </source>
</evidence>
<dbReference type="EMBL" id="MU806230">
    <property type="protein sequence ID" value="KAJ3837672.1"/>
    <property type="molecule type" value="Genomic_DNA"/>
</dbReference>